<dbReference type="GeneID" id="108852872"/>
<reference evidence="9" key="2">
    <citation type="submission" date="2025-08" db="UniProtKB">
        <authorList>
            <consortium name="RefSeq"/>
        </authorList>
    </citation>
    <scope>IDENTIFICATION</scope>
    <source>
        <tissue evidence="9">Leaf</tissue>
    </source>
</reference>
<reference evidence="8" key="1">
    <citation type="journal article" date="2019" name="Database">
        <title>The radish genome database (RadishGD): an integrated information resource for radish genomics.</title>
        <authorList>
            <person name="Yu H.J."/>
            <person name="Baek S."/>
            <person name="Lee Y.J."/>
            <person name="Cho A."/>
            <person name="Mun J.H."/>
        </authorList>
    </citation>
    <scope>NUCLEOTIDE SEQUENCE [LARGE SCALE GENOMIC DNA]</scope>
    <source>
        <strain evidence="8">cv. WK10039</strain>
    </source>
</reference>
<evidence type="ECO:0000256" key="2">
    <source>
        <dbReference type="ARBA" id="ARBA00022801"/>
    </source>
</evidence>
<dbReference type="GO" id="GO:0004553">
    <property type="term" value="F:hydrolase activity, hydrolyzing O-glycosyl compounds"/>
    <property type="evidence" value="ECO:0007669"/>
    <property type="project" value="InterPro"/>
</dbReference>
<feature type="domain" description="Glycoside hydrolase family 5" evidence="6">
    <location>
        <begin position="68"/>
        <end position="349"/>
    </location>
</feature>
<accession>A0A6J0NBE1</accession>
<dbReference type="InterPro" id="IPR000772">
    <property type="entry name" value="Ricin_B_lectin"/>
</dbReference>
<feature type="domain" description="Ricin B lectin" evidence="7">
    <location>
        <begin position="408"/>
        <end position="509"/>
    </location>
</feature>
<dbReference type="SUPFAM" id="SSF50370">
    <property type="entry name" value="Ricin B-like lectins"/>
    <property type="match status" value="1"/>
</dbReference>
<organism evidence="8 9">
    <name type="scientific">Raphanus sativus</name>
    <name type="common">Radish</name>
    <name type="synonym">Raphanus raphanistrum var. sativus</name>
    <dbReference type="NCBI Taxonomy" id="3726"/>
    <lineage>
        <taxon>Eukaryota</taxon>
        <taxon>Viridiplantae</taxon>
        <taxon>Streptophyta</taxon>
        <taxon>Embryophyta</taxon>
        <taxon>Tracheophyta</taxon>
        <taxon>Spermatophyta</taxon>
        <taxon>Magnoliopsida</taxon>
        <taxon>eudicotyledons</taxon>
        <taxon>Gunneridae</taxon>
        <taxon>Pentapetalae</taxon>
        <taxon>rosids</taxon>
        <taxon>malvids</taxon>
        <taxon>Brassicales</taxon>
        <taxon>Brassicaceae</taxon>
        <taxon>Brassiceae</taxon>
        <taxon>Raphanus</taxon>
    </lineage>
</organism>
<dbReference type="Gene3D" id="3.20.20.80">
    <property type="entry name" value="Glycosidases"/>
    <property type="match status" value="1"/>
</dbReference>
<evidence type="ECO:0000256" key="3">
    <source>
        <dbReference type="ARBA" id="ARBA00023295"/>
    </source>
</evidence>
<keyword evidence="2 4" id="KW-0378">Hydrolase</keyword>
<dbReference type="OrthoDB" id="442731at2759"/>
<feature type="chain" id="PRO_5040938266" evidence="5">
    <location>
        <begin position="28"/>
        <end position="539"/>
    </location>
</feature>
<dbReference type="AlphaFoldDB" id="A0A6J0NBE1"/>
<proteinExistence type="inferred from homology"/>
<dbReference type="InterPro" id="IPR035992">
    <property type="entry name" value="Ricin_B-like_lectins"/>
</dbReference>
<dbReference type="InterPro" id="IPR001547">
    <property type="entry name" value="Glyco_hydro_5"/>
</dbReference>
<gene>
    <name evidence="9" type="primary">LOC108852872</name>
</gene>
<name>A0A6J0NBE1_RAPSA</name>
<protein>
    <submittedName>
        <fullName evidence="9">Glycosyl hydrolase 5 family protein isoform X1</fullName>
    </submittedName>
</protein>
<dbReference type="PANTHER" id="PTHR31263">
    <property type="entry name" value="CELLULASE FAMILY PROTEIN (AFU_ORTHOLOGUE AFUA_5G14560)"/>
    <property type="match status" value="1"/>
</dbReference>
<evidence type="ECO:0000313" key="9">
    <source>
        <dbReference type="RefSeq" id="XP_018481850.2"/>
    </source>
</evidence>
<keyword evidence="3 4" id="KW-0326">Glycosidase</keyword>
<dbReference type="Proteomes" id="UP000504610">
    <property type="component" value="Chromosome 4"/>
</dbReference>
<evidence type="ECO:0000259" key="6">
    <source>
        <dbReference type="Pfam" id="PF00150"/>
    </source>
</evidence>
<sequence length="539" mass="59860">MKTANVLKRMFSFFIFLLFSFVTKNMAYPLSTNSRWIINQRGERTKLACANWPAHLQTAVPEGLSKQPVDAVAEKIVAMGFNCVRLTWPLDLATNLTLGTIVTVRDSFQSLGLNNDISGFETNNPSMIDLPLIQAYKSVVTTLGKYNVMVILDNHLTKPGWCCGNDDGNGFFGDTFFDPATWISGLTYMATVFINEGNVVGMSLRNELRGPKQNVDDWFKYMQQGAEAVHEANPYILVILSGFSYDTDLSFVQSRPVNLSFSGKLVFELHRYAFTNTEIWSSKNPNDACGEVLKMIDDGGGFILRDFPVFLSEFGIDSRGGNVNDNRYIGCILGWAAENDVDWSIWALTGSYYLREGEQGMIEYYGVLGSDGISVRNNSFLQRLSLIQSTLRGPDPQPELDNLIFHPLTGLCMLQSSLDPTKVNLGLCNVSQPWDYTTDNTLKLTDIALCLENTGPNAPVKLSETSCSTPSLSQWQTISASNMLLAAKSTNNSLCLDVDGDNNLVATNCKCVNGEDSSCDPMSQWFKIVKVNKKKLYNY</sequence>
<feature type="signal peptide" evidence="5">
    <location>
        <begin position="1"/>
        <end position="27"/>
    </location>
</feature>
<dbReference type="GO" id="GO:0000272">
    <property type="term" value="P:polysaccharide catabolic process"/>
    <property type="evidence" value="ECO:0007669"/>
    <property type="project" value="InterPro"/>
</dbReference>
<evidence type="ECO:0000256" key="1">
    <source>
        <dbReference type="ARBA" id="ARBA00005641"/>
    </source>
</evidence>
<dbReference type="RefSeq" id="XP_018481850.2">
    <property type="nucleotide sequence ID" value="XM_018626348.2"/>
</dbReference>
<keyword evidence="5" id="KW-0732">Signal</keyword>
<dbReference type="SUPFAM" id="SSF51445">
    <property type="entry name" value="(Trans)glycosidases"/>
    <property type="match status" value="1"/>
</dbReference>
<keyword evidence="8" id="KW-1185">Reference proteome</keyword>
<evidence type="ECO:0000256" key="5">
    <source>
        <dbReference type="SAM" id="SignalP"/>
    </source>
</evidence>
<dbReference type="PANTHER" id="PTHR31263:SF63">
    <property type="entry name" value="CELLULASE (GLYCOSYL HYDROLASE FAMILY 5) PROTEIN"/>
    <property type="match status" value="1"/>
</dbReference>
<dbReference type="Pfam" id="PF00150">
    <property type="entry name" value="Cellulase"/>
    <property type="match status" value="1"/>
</dbReference>
<evidence type="ECO:0000259" key="7">
    <source>
        <dbReference type="Pfam" id="PF00652"/>
    </source>
</evidence>
<dbReference type="Pfam" id="PF00652">
    <property type="entry name" value="Ricin_B_lectin"/>
    <property type="match status" value="1"/>
</dbReference>
<dbReference type="InterPro" id="IPR017853">
    <property type="entry name" value="GH"/>
</dbReference>
<dbReference type="KEGG" id="rsz:108852872"/>
<comment type="similarity">
    <text evidence="1 4">Belongs to the glycosyl hydrolase 5 (cellulase A) family.</text>
</comment>
<evidence type="ECO:0000313" key="8">
    <source>
        <dbReference type="Proteomes" id="UP000504610"/>
    </source>
</evidence>
<dbReference type="Gene3D" id="2.80.10.50">
    <property type="match status" value="1"/>
</dbReference>
<evidence type="ECO:0000256" key="4">
    <source>
        <dbReference type="RuleBase" id="RU361153"/>
    </source>
</evidence>
<dbReference type="PROSITE" id="PS50231">
    <property type="entry name" value="RICIN_B_LECTIN"/>
    <property type="match status" value="1"/>
</dbReference>